<feature type="transmembrane region" description="Helical" evidence="1">
    <location>
        <begin position="58"/>
        <end position="82"/>
    </location>
</feature>
<evidence type="ECO:0000313" key="3">
    <source>
        <dbReference type="Proteomes" id="UP001596500"/>
    </source>
</evidence>
<feature type="transmembrane region" description="Helical" evidence="1">
    <location>
        <begin position="103"/>
        <end position="125"/>
    </location>
</feature>
<organism evidence="2 3">
    <name type="scientific">Laceyella putida</name>
    <dbReference type="NCBI Taxonomy" id="110101"/>
    <lineage>
        <taxon>Bacteria</taxon>
        <taxon>Bacillati</taxon>
        <taxon>Bacillota</taxon>
        <taxon>Bacilli</taxon>
        <taxon>Bacillales</taxon>
        <taxon>Thermoactinomycetaceae</taxon>
        <taxon>Laceyella</taxon>
    </lineage>
</organism>
<keyword evidence="1" id="KW-0472">Membrane</keyword>
<keyword evidence="1" id="KW-1133">Transmembrane helix</keyword>
<dbReference type="EMBL" id="JBHTBW010000072">
    <property type="protein sequence ID" value="MFC7443064.1"/>
    <property type="molecule type" value="Genomic_DNA"/>
</dbReference>
<evidence type="ECO:0000313" key="2">
    <source>
        <dbReference type="EMBL" id="MFC7443064.1"/>
    </source>
</evidence>
<feature type="transmembrane region" description="Helical" evidence="1">
    <location>
        <begin position="131"/>
        <end position="157"/>
    </location>
</feature>
<keyword evidence="3" id="KW-1185">Reference proteome</keyword>
<protein>
    <submittedName>
        <fullName evidence="2">Uncharacterized protein</fullName>
    </submittedName>
</protein>
<gene>
    <name evidence="2" type="ORF">ACFQNG_18515</name>
</gene>
<dbReference type="Proteomes" id="UP001596500">
    <property type="component" value="Unassembled WGS sequence"/>
</dbReference>
<keyword evidence="1" id="KW-0812">Transmembrane</keyword>
<evidence type="ECO:0000256" key="1">
    <source>
        <dbReference type="SAM" id="Phobius"/>
    </source>
</evidence>
<feature type="transmembrane region" description="Helical" evidence="1">
    <location>
        <begin position="164"/>
        <end position="184"/>
    </location>
</feature>
<name>A0ABW2RQC4_9BACL</name>
<feature type="transmembrane region" description="Helical" evidence="1">
    <location>
        <begin position="213"/>
        <end position="232"/>
    </location>
</feature>
<comment type="caution">
    <text evidence="2">The sequence shown here is derived from an EMBL/GenBank/DDBJ whole genome shotgun (WGS) entry which is preliminary data.</text>
</comment>
<dbReference type="RefSeq" id="WP_379867390.1">
    <property type="nucleotide sequence ID" value="NZ_JBHTBW010000072.1"/>
</dbReference>
<proteinExistence type="predicted"/>
<feature type="transmembrane region" description="Helical" evidence="1">
    <location>
        <begin position="20"/>
        <end position="38"/>
    </location>
</feature>
<accession>A0ABW2RQC4</accession>
<reference evidence="3" key="1">
    <citation type="journal article" date="2019" name="Int. J. Syst. Evol. Microbiol.">
        <title>The Global Catalogue of Microorganisms (GCM) 10K type strain sequencing project: providing services to taxonomists for standard genome sequencing and annotation.</title>
        <authorList>
            <consortium name="The Broad Institute Genomics Platform"/>
            <consortium name="The Broad Institute Genome Sequencing Center for Infectious Disease"/>
            <person name="Wu L."/>
            <person name="Ma J."/>
        </authorList>
    </citation>
    <scope>NUCLEOTIDE SEQUENCE [LARGE SCALE GENOMIC DNA]</scope>
    <source>
        <strain evidence="3">CGMCC 1.12942</strain>
    </source>
</reference>
<sequence>MRRFFLLVLADVKNIRRDPMLIMIIVGPILLALTFRLLPPVVAEWLQIFVFFDLTVYYDLMLVMVLQIISLMAGLVSGYMMLGERDEQLIQLFAITPLRKSGYLKVRLIVPVLLSLLFSVFTAYFTELAKIDILLFLPSLLLLSLEAPIIALFLVAFSANKVEGLALSKIAGLVIIAPIIAYWVEWPWQMIAGILPTYWMAKVFFADCHSMDMLIYFLIGFLIHGVLLWYLFRAFERRVD</sequence>